<sequence length="117" mass="13165">MSYIPAGRPEGGLRDIWVSGKVGDSRARCLATSLHQKGHEVTLIGVKKASEAPIASWGEVVTEQPRKSIRQQASSYFHRKTVLWTIAFRIRVPNSVCHVEVLHFLTKARQSRNLDCR</sequence>
<accession>A0A812THR2</accession>
<dbReference type="EMBL" id="CAJNIZ010030158">
    <property type="protein sequence ID" value="CAE7521692.1"/>
    <property type="molecule type" value="Genomic_DNA"/>
</dbReference>
<reference evidence="1" key="1">
    <citation type="submission" date="2021-02" db="EMBL/GenBank/DDBJ databases">
        <authorList>
            <person name="Dougan E. K."/>
            <person name="Rhodes N."/>
            <person name="Thang M."/>
            <person name="Chan C."/>
        </authorList>
    </citation>
    <scope>NUCLEOTIDE SEQUENCE</scope>
</reference>
<name>A0A812THR2_SYMPI</name>
<dbReference type="AlphaFoldDB" id="A0A812THR2"/>
<keyword evidence="2" id="KW-1185">Reference proteome</keyword>
<evidence type="ECO:0000313" key="1">
    <source>
        <dbReference type="EMBL" id="CAE7521692.1"/>
    </source>
</evidence>
<proteinExistence type="predicted"/>
<protein>
    <submittedName>
        <fullName evidence="1">Uncharacterized protein</fullName>
    </submittedName>
</protein>
<organism evidence="1 2">
    <name type="scientific">Symbiodinium pilosum</name>
    <name type="common">Dinoflagellate</name>
    <dbReference type="NCBI Taxonomy" id="2952"/>
    <lineage>
        <taxon>Eukaryota</taxon>
        <taxon>Sar</taxon>
        <taxon>Alveolata</taxon>
        <taxon>Dinophyceae</taxon>
        <taxon>Suessiales</taxon>
        <taxon>Symbiodiniaceae</taxon>
        <taxon>Symbiodinium</taxon>
    </lineage>
</organism>
<comment type="caution">
    <text evidence="1">The sequence shown here is derived from an EMBL/GenBank/DDBJ whole genome shotgun (WGS) entry which is preliminary data.</text>
</comment>
<evidence type="ECO:0000313" key="2">
    <source>
        <dbReference type="Proteomes" id="UP000649617"/>
    </source>
</evidence>
<dbReference type="OrthoDB" id="10356307at2759"/>
<dbReference type="Proteomes" id="UP000649617">
    <property type="component" value="Unassembled WGS sequence"/>
</dbReference>
<gene>
    <name evidence="1" type="ORF">SPIL2461_LOCUS13657</name>
</gene>